<dbReference type="Proteomes" id="UP000813462">
    <property type="component" value="Unassembled WGS sequence"/>
</dbReference>
<dbReference type="InterPro" id="IPR053234">
    <property type="entry name" value="RPM1_Interactor"/>
</dbReference>
<dbReference type="PANTHER" id="PTHR33443:SF30">
    <property type="entry name" value="SARCOSINE DEHYDROGENASE-2C PROTEIN"/>
    <property type="match status" value="1"/>
</dbReference>
<gene>
    <name evidence="2" type="ORF">FEM48_Zijuj03G0188800</name>
</gene>
<feature type="region of interest" description="Disordered" evidence="1">
    <location>
        <begin position="1"/>
        <end position="40"/>
    </location>
</feature>
<reference evidence="2" key="1">
    <citation type="journal article" date="2021" name="Front. Plant Sci.">
        <title>Chromosome-Scale Genome Assembly for Chinese Sour Jujube and Insights Into Its Genome Evolution and Domestication Signature.</title>
        <authorList>
            <person name="Shen L.-Y."/>
            <person name="Luo H."/>
            <person name="Wang X.-L."/>
            <person name="Wang X.-M."/>
            <person name="Qiu X.-J."/>
            <person name="Liu H."/>
            <person name="Zhou S.-S."/>
            <person name="Jia K.-H."/>
            <person name="Nie S."/>
            <person name="Bao Y.-T."/>
            <person name="Zhang R.-G."/>
            <person name="Yun Q.-Z."/>
            <person name="Chai Y.-H."/>
            <person name="Lu J.-Y."/>
            <person name="Li Y."/>
            <person name="Zhao S.-W."/>
            <person name="Mao J.-F."/>
            <person name="Jia S.-G."/>
            <person name="Mao Y.-M."/>
        </authorList>
    </citation>
    <scope>NUCLEOTIDE SEQUENCE</scope>
    <source>
        <strain evidence="2">AT0</strain>
        <tissue evidence="2">Leaf</tissue>
    </source>
</reference>
<dbReference type="PANTHER" id="PTHR33443">
    <property type="entry name" value="ZGC:112980"/>
    <property type="match status" value="1"/>
</dbReference>
<sequence>MAKNNESGTIEISRSSSTEKERSVIRKSCSSEEEEEEGSPIRHILCLKRNDDLKRFEETEDCFILDFDPFEPPDISKVSVSSPTHDGVDVDADLAIVAVKGQVVVACRDYPHPRHLCQKFPFETTPHESCCELCYCYVCDSAAPCQYWKEQSHCHALKNNGYWDNQRVLKKQQAVAR</sequence>
<feature type="compositionally biased region" description="Polar residues" evidence="1">
    <location>
        <begin position="1"/>
        <end position="16"/>
    </location>
</feature>
<protein>
    <submittedName>
        <fullName evidence="2">Uncharacterized protein</fullName>
    </submittedName>
</protein>
<dbReference type="AlphaFoldDB" id="A0A978VS11"/>
<proteinExistence type="predicted"/>
<evidence type="ECO:0000313" key="2">
    <source>
        <dbReference type="EMBL" id="KAH7538336.1"/>
    </source>
</evidence>
<evidence type="ECO:0000256" key="1">
    <source>
        <dbReference type="SAM" id="MobiDB-lite"/>
    </source>
</evidence>
<dbReference type="OrthoDB" id="266020at2759"/>
<name>A0A978VS11_ZIZJJ</name>
<dbReference type="EMBL" id="JAEACU010000003">
    <property type="protein sequence ID" value="KAH7538336.1"/>
    <property type="molecule type" value="Genomic_DNA"/>
</dbReference>
<organism evidence="2 3">
    <name type="scientific">Ziziphus jujuba var. spinosa</name>
    <dbReference type="NCBI Taxonomy" id="714518"/>
    <lineage>
        <taxon>Eukaryota</taxon>
        <taxon>Viridiplantae</taxon>
        <taxon>Streptophyta</taxon>
        <taxon>Embryophyta</taxon>
        <taxon>Tracheophyta</taxon>
        <taxon>Spermatophyta</taxon>
        <taxon>Magnoliopsida</taxon>
        <taxon>eudicotyledons</taxon>
        <taxon>Gunneridae</taxon>
        <taxon>Pentapetalae</taxon>
        <taxon>rosids</taxon>
        <taxon>fabids</taxon>
        <taxon>Rosales</taxon>
        <taxon>Rhamnaceae</taxon>
        <taxon>Paliureae</taxon>
        <taxon>Ziziphus</taxon>
    </lineage>
</organism>
<evidence type="ECO:0000313" key="3">
    <source>
        <dbReference type="Proteomes" id="UP000813462"/>
    </source>
</evidence>
<accession>A0A978VS11</accession>
<comment type="caution">
    <text evidence="2">The sequence shown here is derived from an EMBL/GenBank/DDBJ whole genome shotgun (WGS) entry which is preliminary data.</text>
</comment>